<protein>
    <submittedName>
        <fullName evidence="3">Esterase-like activity of phytase family protein</fullName>
    </submittedName>
</protein>
<feature type="chain" id="PRO_5045130901" evidence="1">
    <location>
        <begin position="29"/>
        <end position="341"/>
    </location>
</feature>
<keyword evidence="4" id="KW-1185">Reference proteome</keyword>
<evidence type="ECO:0000313" key="4">
    <source>
        <dbReference type="Proteomes" id="UP001205890"/>
    </source>
</evidence>
<evidence type="ECO:0000259" key="2">
    <source>
        <dbReference type="Pfam" id="PF13449"/>
    </source>
</evidence>
<dbReference type="Proteomes" id="UP001205890">
    <property type="component" value="Unassembled WGS sequence"/>
</dbReference>
<gene>
    <name evidence="3" type="ORF">NK718_10575</name>
</gene>
<reference evidence="3 4" key="1">
    <citation type="submission" date="2022-07" db="EMBL/GenBank/DDBJ databases">
        <authorList>
            <person name="Li W.-J."/>
            <person name="Deng Q.-Q."/>
        </authorList>
    </citation>
    <scope>NUCLEOTIDE SEQUENCE [LARGE SCALE GENOMIC DNA]</scope>
    <source>
        <strain evidence="3 4">SYSU M60028</strain>
    </source>
</reference>
<dbReference type="InterPro" id="IPR027372">
    <property type="entry name" value="Phytase-like_dom"/>
</dbReference>
<name>A0ABT1LDE5_9HYPH</name>
<evidence type="ECO:0000256" key="1">
    <source>
        <dbReference type="SAM" id="SignalP"/>
    </source>
</evidence>
<dbReference type="Pfam" id="PF13449">
    <property type="entry name" value="Phytase-like"/>
    <property type="match status" value="1"/>
</dbReference>
<keyword evidence="1" id="KW-0732">Signal</keyword>
<dbReference type="InterPro" id="IPR006311">
    <property type="entry name" value="TAT_signal"/>
</dbReference>
<feature type="signal peptide" evidence="1">
    <location>
        <begin position="1"/>
        <end position="28"/>
    </location>
</feature>
<organism evidence="3 4">
    <name type="scientific">Alsobacter ponti</name>
    <dbReference type="NCBI Taxonomy" id="2962936"/>
    <lineage>
        <taxon>Bacteria</taxon>
        <taxon>Pseudomonadati</taxon>
        <taxon>Pseudomonadota</taxon>
        <taxon>Alphaproteobacteria</taxon>
        <taxon>Hyphomicrobiales</taxon>
        <taxon>Alsobacteraceae</taxon>
        <taxon>Alsobacter</taxon>
    </lineage>
</organism>
<accession>A0ABT1LDE5</accession>
<feature type="domain" description="Phytase-like" evidence="2">
    <location>
        <begin position="73"/>
        <end position="322"/>
    </location>
</feature>
<dbReference type="RefSeq" id="WP_254741537.1">
    <property type="nucleotide sequence ID" value="NZ_JANCLU010000008.1"/>
</dbReference>
<dbReference type="EMBL" id="JANCLU010000008">
    <property type="protein sequence ID" value="MCP8938961.1"/>
    <property type="molecule type" value="Genomic_DNA"/>
</dbReference>
<dbReference type="PROSITE" id="PS51318">
    <property type="entry name" value="TAT"/>
    <property type="match status" value="1"/>
</dbReference>
<dbReference type="InterPro" id="IPR014567">
    <property type="entry name" value="UCP031900"/>
</dbReference>
<comment type="caution">
    <text evidence="3">The sequence shown here is derived from an EMBL/GenBank/DDBJ whole genome shotgun (WGS) entry which is preliminary data.</text>
</comment>
<proteinExistence type="predicted"/>
<evidence type="ECO:0000313" key="3">
    <source>
        <dbReference type="EMBL" id="MCP8938961.1"/>
    </source>
</evidence>
<dbReference type="PIRSF" id="PIRSF031900">
    <property type="entry name" value="UCP031900"/>
    <property type="match status" value="1"/>
</dbReference>
<sequence length="341" mass="36127">MSRFSRRRVLALAAGGALSAAGLSVAIARNRPPHAIDEVPITVRAAPFEELGVGGLGRVEFLGGLVLTSDSRDFGGLSGLFMDPDGRGLLALSDRGYWVAGTLVTENGRPRALADARVAPMQGPGGRALPRSRRRDTESLTIWRGMAYVGIEGVHEVLRFPIGRDGLAARGEVMPLPAEVKTLPENQSFEAVAVVPLGPLAGSVIAIAERSDPGDDTPTRGWFVTGPGGRFTVARRGGYDVTDAAFLPSGDLLILERRLGWLSGWGMRIRRVEGSAVRPGALLDGPTLLELGSPARIDNMEGLAVHSDARGVVLTLISDDNFFLLQKTVLLQFRLAGTPAA</sequence>